<evidence type="ECO:0000256" key="1">
    <source>
        <dbReference type="SAM" id="MobiDB-lite"/>
    </source>
</evidence>
<dbReference type="EC" id="1.1.1.18" evidence="3"/>
<evidence type="ECO:0000313" key="3">
    <source>
        <dbReference type="EMBL" id="TWT49102.1"/>
    </source>
</evidence>
<dbReference type="Gene3D" id="3.30.360.10">
    <property type="entry name" value="Dihydrodipicolinate Reductase, domain 2"/>
    <property type="match status" value="1"/>
</dbReference>
<gene>
    <name evidence="3" type="primary">iolG_12</name>
    <name evidence="3" type="ORF">Pla22_42940</name>
</gene>
<dbReference type="GO" id="GO:0050112">
    <property type="term" value="F:inositol 2-dehydrogenase (NAD+) activity"/>
    <property type="evidence" value="ECO:0007669"/>
    <property type="project" value="UniProtKB-EC"/>
</dbReference>
<dbReference type="EMBL" id="SJPI01000003">
    <property type="protein sequence ID" value="TWT49102.1"/>
    <property type="molecule type" value="Genomic_DNA"/>
</dbReference>
<feature type="domain" description="Gfo/Idh/MocA-like oxidoreductase N-terminal" evidence="2">
    <location>
        <begin position="127"/>
        <end position="268"/>
    </location>
</feature>
<dbReference type="InterPro" id="IPR050463">
    <property type="entry name" value="Gfo/Idh/MocA_oxidrdct_glycsds"/>
</dbReference>
<dbReference type="SUPFAM" id="SSF55347">
    <property type="entry name" value="Glyceraldehyde-3-phosphate dehydrogenase-like, C-terminal domain"/>
    <property type="match status" value="1"/>
</dbReference>
<feature type="region of interest" description="Disordered" evidence="1">
    <location>
        <begin position="53"/>
        <end position="89"/>
    </location>
</feature>
<protein>
    <submittedName>
        <fullName evidence="3">Inositol 2-dehydrogenase</fullName>
        <ecNumber evidence="3">1.1.1.18</ecNumber>
    </submittedName>
</protein>
<evidence type="ECO:0000313" key="4">
    <source>
        <dbReference type="Proteomes" id="UP000316598"/>
    </source>
</evidence>
<accession>A0A5C5WH31</accession>
<proteinExistence type="predicted"/>
<dbReference type="OrthoDB" id="250411at2"/>
<dbReference type="PANTHER" id="PTHR43818:SF5">
    <property type="entry name" value="OXIDOREDUCTASE FAMILY PROTEIN"/>
    <property type="match status" value="1"/>
</dbReference>
<reference evidence="3 4" key="1">
    <citation type="submission" date="2019-02" db="EMBL/GenBank/DDBJ databases">
        <title>Deep-cultivation of Planctomycetes and their phenomic and genomic characterization uncovers novel biology.</title>
        <authorList>
            <person name="Wiegand S."/>
            <person name="Jogler M."/>
            <person name="Boedeker C."/>
            <person name="Pinto D."/>
            <person name="Vollmers J."/>
            <person name="Rivas-Marin E."/>
            <person name="Kohn T."/>
            <person name="Peeters S.H."/>
            <person name="Heuer A."/>
            <person name="Rast P."/>
            <person name="Oberbeckmann S."/>
            <person name="Bunk B."/>
            <person name="Jeske O."/>
            <person name="Meyerdierks A."/>
            <person name="Storesund J.E."/>
            <person name="Kallscheuer N."/>
            <person name="Luecker S."/>
            <person name="Lage O.M."/>
            <person name="Pohl T."/>
            <person name="Merkel B.J."/>
            <person name="Hornburger P."/>
            <person name="Mueller R.-W."/>
            <person name="Bruemmer F."/>
            <person name="Labrenz M."/>
            <person name="Spormann A.M."/>
            <person name="Op Den Camp H."/>
            <person name="Overmann J."/>
            <person name="Amann R."/>
            <person name="Jetten M.S.M."/>
            <person name="Mascher T."/>
            <person name="Medema M.H."/>
            <person name="Devos D.P."/>
            <person name="Kaster A.-K."/>
            <person name="Ovreas L."/>
            <person name="Rohde M."/>
            <person name="Galperin M.Y."/>
            <person name="Jogler C."/>
        </authorList>
    </citation>
    <scope>NUCLEOTIDE SEQUENCE [LARGE SCALE GENOMIC DNA]</scope>
    <source>
        <strain evidence="3 4">Pla22</strain>
    </source>
</reference>
<dbReference type="Pfam" id="PF01408">
    <property type="entry name" value="GFO_IDH_MocA"/>
    <property type="match status" value="1"/>
</dbReference>
<dbReference type="AlphaFoldDB" id="A0A5C5WH31"/>
<dbReference type="GO" id="GO:0000166">
    <property type="term" value="F:nucleotide binding"/>
    <property type="evidence" value="ECO:0007669"/>
    <property type="project" value="InterPro"/>
</dbReference>
<evidence type="ECO:0000259" key="2">
    <source>
        <dbReference type="Pfam" id="PF01408"/>
    </source>
</evidence>
<comment type="caution">
    <text evidence="3">The sequence shown here is derived from an EMBL/GenBank/DDBJ whole genome shotgun (WGS) entry which is preliminary data.</text>
</comment>
<organism evidence="3 4">
    <name type="scientific">Rubripirellula amarantea</name>
    <dbReference type="NCBI Taxonomy" id="2527999"/>
    <lineage>
        <taxon>Bacteria</taxon>
        <taxon>Pseudomonadati</taxon>
        <taxon>Planctomycetota</taxon>
        <taxon>Planctomycetia</taxon>
        <taxon>Pirellulales</taxon>
        <taxon>Pirellulaceae</taxon>
        <taxon>Rubripirellula</taxon>
    </lineage>
</organism>
<name>A0A5C5WH31_9BACT</name>
<dbReference type="InterPro" id="IPR036291">
    <property type="entry name" value="NAD(P)-bd_dom_sf"/>
</dbReference>
<dbReference type="Gene3D" id="3.40.50.720">
    <property type="entry name" value="NAD(P)-binding Rossmann-like Domain"/>
    <property type="match status" value="1"/>
</dbReference>
<keyword evidence="4" id="KW-1185">Reference proteome</keyword>
<dbReference type="PANTHER" id="PTHR43818">
    <property type="entry name" value="BCDNA.GH03377"/>
    <property type="match status" value="1"/>
</dbReference>
<dbReference type="SUPFAM" id="SSF51735">
    <property type="entry name" value="NAD(P)-binding Rossmann-fold domains"/>
    <property type="match status" value="1"/>
</dbReference>
<keyword evidence="3" id="KW-0560">Oxidoreductase</keyword>
<sequence>MLARLALATRFSPSPAAHQACHATLFPGNCRDLSQSGRPVRLVARWKRPPRHEIYMSKRSRSRRKSDPDKTGVSELVSPNKDGSDVSLAPTRRKFIQGSGLILAGSAIAGAGLSPARAAHAIGSDTIKIGLVGCGWRGTAAAISTMNTASSDTSANGVKLVAMADMFEHAVQTAYRTIKGRVAARDPADCDHVARFSGLDGFRGVIDSDADLVILATPPVFRPDHFSLAVESGKQVFMERPVAVDAAGVNQILEAGKVAQSKGLSVAVGLQRRHDLRTMECVDAIHGGILGDLQYAKAYWKGSTSPVQPQRDKESQLEYELRNWRHFRSHSGDLINEHQVQTLDLFNHIFGDHPAIACGQGGLSPAVNGEEQGSGSGPDVFDHHAVEFTYPSGVSLFLQCQRQSLSQRHSKSLRVIEAVHGSKGVCDLVTGTIRDLSGKKIWQSSSNSSKGNGQQMQLDHFVKSLREGVQVNELDYAAKSTLTAILGTVASYRGDSVKWDDLGQS</sequence>
<dbReference type="InterPro" id="IPR000683">
    <property type="entry name" value="Gfo/Idh/MocA-like_OxRdtase_N"/>
</dbReference>
<dbReference type="Proteomes" id="UP000316598">
    <property type="component" value="Unassembled WGS sequence"/>
</dbReference>